<keyword evidence="2" id="KW-1185">Reference proteome</keyword>
<dbReference type="AlphaFoldDB" id="A0A1M7BDG3"/>
<reference evidence="2" key="1">
    <citation type="submission" date="2016-11" db="EMBL/GenBank/DDBJ databases">
        <authorList>
            <person name="Varghese N."/>
            <person name="Submissions S."/>
        </authorList>
    </citation>
    <scope>NUCLEOTIDE SEQUENCE [LARGE SCALE GENOMIC DNA]</scope>
    <source>
        <strain evidence="2">DSM 29327</strain>
    </source>
</reference>
<dbReference type="Proteomes" id="UP000184191">
    <property type="component" value="Unassembled WGS sequence"/>
</dbReference>
<gene>
    <name evidence="1" type="ORF">SAMN05444414_11775</name>
</gene>
<organism evidence="1 2">
    <name type="scientific">Roseovarius marisflavi</name>
    <dbReference type="NCBI Taxonomy" id="1054996"/>
    <lineage>
        <taxon>Bacteria</taxon>
        <taxon>Pseudomonadati</taxon>
        <taxon>Pseudomonadota</taxon>
        <taxon>Alphaproteobacteria</taxon>
        <taxon>Rhodobacterales</taxon>
        <taxon>Roseobacteraceae</taxon>
        <taxon>Roseovarius</taxon>
    </lineage>
</organism>
<dbReference type="RefSeq" id="WP_139279356.1">
    <property type="nucleotide sequence ID" value="NZ_FRBN01000017.1"/>
</dbReference>
<dbReference type="EMBL" id="FRBN01000017">
    <property type="protein sequence ID" value="SHL52964.1"/>
    <property type="molecule type" value="Genomic_DNA"/>
</dbReference>
<protein>
    <submittedName>
        <fullName evidence="1">Uncharacterized protein</fullName>
    </submittedName>
</protein>
<evidence type="ECO:0000313" key="2">
    <source>
        <dbReference type="Proteomes" id="UP000184191"/>
    </source>
</evidence>
<proteinExistence type="predicted"/>
<evidence type="ECO:0000313" key="1">
    <source>
        <dbReference type="EMBL" id="SHL52964.1"/>
    </source>
</evidence>
<accession>A0A1M7BDG3</accession>
<name>A0A1M7BDG3_9RHOB</name>
<sequence>MPKPSGEVPTRLISVFRRSSLAIIAGYVPALLPPEATSAVMKTMAMMIRTTTSGPPLPTEPCEDTVVAVRTCLALIRAFSAACAIPVTTRVEARMVEQSIFFMISPLESCPVAGKRK</sequence>